<name>A0A2G5P8K9_9MYCO</name>
<dbReference type="InterPro" id="IPR050390">
    <property type="entry name" value="C5-Methyltransferase"/>
</dbReference>
<dbReference type="SUPFAM" id="SSF53335">
    <property type="entry name" value="S-adenosyl-L-methionine-dependent methyltransferases"/>
    <property type="match status" value="1"/>
</dbReference>
<feature type="active site" evidence="6">
    <location>
        <position position="70"/>
    </location>
</feature>
<gene>
    <name evidence="7" type="ORF">CQY22_013305</name>
</gene>
<keyword evidence="2 6" id="KW-0489">Methyltransferase</keyword>
<dbReference type="EMBL" id="PDCN02000017">
    <property type="protein sequence ID" value="PIB74440.1"/>
    <property type="molecule type" value="Genomic_DNA"/>
</dbReference>
<organism evidence="7 8">
    <name type="scientific">Mycolicibacterium brumae</name>
    <dbReference type="NCBI Taxonomy" id="85968"/>
    <lineage>
        <taxon>Bacteria</taxon>
        <taxon>Bacillati</taxon>
        <taxon>Actinomycetota</taxon>
        <taxon>Actinomycetes</taxon>
        <taxon>Mycobacteriales</taxon>
        <taxon>Mycobacteriaceae</taxon>
        <taxon>Mycolicibacterium</taxon>
    </lineage>
</organism>
<dbReference type="PANTHER" id="PTHR10629:SF52">
    <property type="entry name" value="DNA (CYTOSINE-5)-METHYLTRANSFERASE 1"/>
    <property type="match status" value="1"/>
</dbReference>
<evidence type="ECO:0000256" key="3">
    <source>
        <dbReference type="ARBA" id="ARBA00022679"/>
    </source>
</evidence>
<sequence length="342" mass="36471">MILDLFSGAGGWLEGLLTLHPGTDHLGVEIDPDAVTTSRAAGHTVIAADITALDPATFGPIIGMTGSPPCQPFSVAGAGEGRAALDRVVSAVRGRLPRLDAKTRLTVEPLRWVKALTPEWICMEQVVPVLPVWRVYAERLEALGYHAVTGVLTAADYGVPQDRRRAVLIASRVGEVRLPEPTARVSMGTALGIRDDRVLRSNYSGHVAGGGRTAAERGRTIRRLDEPAVTITRRAPQWQWPDGRRVTLTPAECGVLQGFPRDYPWSGTVSAQRLQAGNAVPPGLAAPLIRAASHPVGRKPKPSMTELSVRIPSDLHKRLRLAAVEQGVSAGALAAEALSAIR</sequence>
<dbReference type="InterPro" id="IPR001525">
    <property type="entry name" value="C5_MeTfrase"/>
</dbReference>
<dbReference type="OrthoDB" id="9813719at2"/>
<comment type="caution">
    <text evidence="7">The sequence shown here is derived from an EMBL/GenBank/DDBJ whole genome shotgun (WGS) entry which is preliminary data.</text>
</comment>
<keyword evidence="5" id="KW-0680">Restriction system</keyword>
<dbReference type="SUPFAM" id="SSF47598">
    <property type="entry name" value="Ribbon-helix-helix"/>
    <property type="match status" value="1"/>
</dbReference>
<evidence type="ECO:0000256" key="2">
    <source>
        <dbReference type="ARBA" id="ARBA00022603"/>
    </source>
</evidence>
<dbReference type="Pfam" id="PF05534">
    <property type="entry name" value="HicB"/>
    <property type="match status" value="1"/>
</dbReference>
<dbReference type="GO" id="GO:0009307">
    <property type="term" value="P:DNA restriction-modification system"/>
    <property type="evidence" value="ECO:0007669"/>
    <property type="project" value="UniProtKB-KW"/>
</dbReference>
<accession>A0A2G5P8K9</accession>
<dbReference type="Gene3D" id="3.40.50.150">
    <property type="entry name" value="Vaccinia Virus protein VP39"/>
    <property type="match status" value="1"/>
</dbReference>
<dbReference type="GO" id="GO:0006355">
    <property type="term" value="P:regulation of DNA-templated transcription"/>
    <property type="evidence" value="ECO:0007669"/>
    <property type="project" value="InterPro"/>
</dbReference>
<dbReference type="GO" id="GO:0044027">
    <property type="term" value="P:negative regulation of gene expression via chromosomal CpG island methylation"/>
    <property type="evidence" value="ECO:0007669"/>
    <property type="project" value="TreeGrafter"/>
</dbReference>
<dbReference type="STRING" id="85968.GCA_900073015_02726"/>
<dbReference type="GO" id="GO:0003886">
    <property type="term" value="F:DNA (cytosine-5-)-methyltransferase activity"/>
    <property type="evidence" value="ECO:0007669"/>
    <property type="project" value="UniProtKB-EC"/>
</dbReference>
<dbReference type="InterPro" id="IPR010985">
    <property type="entry name" value="Ribbon_hlx_hlx"/>
</dbReference>
<evidence type="ECO:0000256" key="1">
    <source>
        <dbReference type="ARBA" id="ARBA00011975"/>
    </source>
</evidence>
<comment type="similarity">
    <text evidence="6">Belongs to the class I-like SAM-binding methyltransferase superfamily. C5-methyltransferase family.</text>
</comment>
<dbReference type="AlphaFoldDB" id="A0A2G5P8K9"/>
<protein>
    <recommendedName>
        <fullName evidence="1">DNA (cytosine-5-)-methyltransferase</fullName>
        <ecNumber evidence="1">2.1.1.37</ecNumber>
    </recommendedName>
</protein>
<dbReference type="InterPro" id="IPR008651">
    <property type="entry name" value="Uncharacterised_HicB"/>
</dbReference>
<dbReference type="Proteomes" id="UP000230551">
    <property type="component" value="Unassembled WGS sequence"/>
</dbReference>
<dbReference type="Gene3D" id="3.90.120.10">
    <property type="entry name" value="DNA Methylase, subunit A, domain 2"/>
    <property type="match status" value="1"/>
</dbReference>
<evidence type="ECO:0000256" key="4">
    <source>
        <dbReference type="ARBA" id="ARBA00022691"/>
    </source>
</evidence>
<evidence type="ECO:0000256" key="6">
    <source>
        <dbReference type="PROSITE-ProRule" id="PRU01016"/>
    </source>
</evidence>
<evidence type="ECO:0000256" key="5">
    <source>
        <dbReference type="ARBA" id="ARBA00022747"/>
    </source>
</evidence>
<dbReference type="GO" id="GO:0032259">
    <property type="term" value="P:methylation"/>
    <property type="evidence" value="ECO:0007669"/>
    <property type="project" value="UniProtKB-KW"/>
</dbReference>
<keyword evidence="4 6" id="KW-0949">S-adenosyl-L-methionine</keyword>
<dbReference type="PANTHER" id="PTHR10629">
    <property type="entry name" value="CYTOSINE-SPECIFIC METHYLTRANSFERASE"/>
    <property type="match status" value="1"/>
</dbReference>
<keyword evidence="8" id="KW-1185">Reference proteome</keyword>
<keyword evidence="3 6" id="KW-0808">Transferase</keyword>
<evidence type="ECO:0000313" key="7">
    <source>
        <dbReference type="EMBL" id="PIB74440.1"/>
    </source>
</evidence>
<dbReference type="PROSITE" id="PS51679">
    <property type="entry name" value="SAM_MT_C5"/>
    <property type="match status" value="1"/>
</dbReference>
<dbReference type="EC" id="2.1.1.37" evidence="1"/>
<dbReference type="RefSeq" id="WP_090590112.1">
    <property type="nucleotide sequence ID" value="NZ_CP104302.1"/>
</dbReference>
<proteinExistence type="inferred from homology"/>
<evidence type="ECO:0000313" key="8">
    <source>
        <dbReference type="Proteomes" id="UP000230551"/>
    </source>
</evidence>
<dbReference type="GO" id="GO:0003677">
    <property type="term" value="F:DNA binding"/>
    <property type="evidence" value="ECO:0007669"/>
    <property type="project" value="TreeGrafter"/>
</dbReference>
<dbReference type="PRINTS" id="PR00105">
    <property type="entry name" value="C5METTRFRASE"/>
</dbReference>
<dbReference type="Pfam" id="PF00145">
    <property type="entry name" value="DNA_methylase"/>
    <property type="match status" value="2"/>
</dbReference>
<dbReference type="InterPro" id="IPR029063">
    <property type="entry name" value="SAM-dependent_MTases_sf"/>
</dbReference>
<reference evidence="7 8" key="1">
    <citation type="journal article" date="2017" name="Infect. Genet. Evol.">
        <title>The new phylogeny of the genus Mycobacterium: The old and the news.</title>
        <authorList>
            <person name="Tortoli E."/>
            <person name="Fedrizzi T."/>
            <person name="Meehan C.J."/>
            <person name="Trovato A."/>
            <person name="Grottola A."/>
            <person name="Giacobazzi E."/>
            <person name="Serpini G.F."/>
            <person name="Tagliazucchi S."/>
            <person name="Fabio A."/>
            <person name="Bettua C."/>
            <person name="Bertorelli R."/>
            <person name="Frascaro F."/>
            <person name="De Sanctis V."/>
            <person name="Pecorari M."/>
            <person name="Jousson O."/>
            <person name="Segata N."/>
            <person name="Cirillo D.M."/>
        </authorList>
    </citation>
    <scope>NUCLEOTIDE SEQUENCE [LARGE SCALE GENOMIC DNA]</scope>
    <source>
        <strain evidence="7 8">CIP1034565</strain>
    </source>
</reference>